<dbReference type="SMART" id="SM00487">
    <property type="entry name" value="DEXDc"/>
    <property type="match status" value="1"/>
</dbReference>
<keyword evidence="4" id="KW-0227">DNA damage</keyword>
<dbReference type="InterPro" id="IPR011545">
    <property type="entry name" value="DEAD/DEAH_box_helicase_dom"/>
</dbReference>
<evidence type="ECO:0000256" key="5">
    <source>
        <dbReference type="SAM" id="MobiDB-lite"/>
    </source>
</evidence>
<dbReference type="PANTHER" id="PTHR24029:SF1">
    <property type="entry name" value="TRANSCRIPTION-REPAIR-COUPLING FACTOR"/>
    <property type="match status" value="1"/>
</dbReference>
<keyword evidence="2" id="KW-0228">DNA excision</keyword>
<dbReference type="InterPro" id="IPR027417">
    <property type="entry name" value="P-loop_NTPase"/>
</dbReference>
<dbReference type="Gene3D" id="3.40.50.300">
    <property type="entry name" value="P-loop containing nucleotide triphosphate hydrolases"/>
    <property type="match status" value="2"/>
</dbReference>
<evidence type="ECO:0000256" key="3">
    <source>
        <dbReference type="ARBA" id="ARBA00022840"/>
    </source>
</evidence>
<keyword evidence="1" id="KW-0547">Nucleotide-binding</keyword>
<evidence type="ECO:0000259" key="6">
    <source>
        <dbReference type="PROSITE" id="PS51192"/>
    </source>
</evidence>
<dbReference type="EMBL" id="CAXAMN010023139">
    <property type="protein sequence ID" value="CAK9075507.1"/>
    <property type="molecule type" value="Genomic_DNA"/>
</dbReference>
<feature type="region of interest" description="Disordered" evidence="5">
    <location>
        <begin position="578"/>
        <end position="601"/>
    </location>
</feature>
<dbReference type="Pfam" id="PF00271">
    <property type="entry name" value="Helicase_C"/>
    <property type="match status" value="1"/>
</dbReference>
<gene>
    <name evidence="7" type="ORF">CCMP2556_LOCUS37184</name>
</gene>
<keyword evidence="4" id="KW-0234">DNA repair</keyword>
<evidence type="ECO:0000256" key="2">
    <source>
        <dbReference type="ARBA" id="ARBA00022769"/>
    </source>
</evidence>
<evidence type="ECO:0000256" key="1">
    <source>
        <dbReference type="ARBA" id="ARBA00022741"/>
    </source>
</evidence>
<feature type="domain" description="Helicase ATP-binding" evidence="6">
    <location>
        <begin position="131"/>
        <end position="434"/>
    </location>
</feature>
<protein>
    <recommendedName>
        <fullName evidence="6">Helicase ATP-binding domain-containing protein</fullName>
    </recommendedName>
</protein>
<keyword evidence="3" id="KW-0067">ATP-binding</keyword>
<comment type="caution">
    <text evidence="7">The sequence shown here is derived from an EMBL/GenBank/DDBJ whole genome shotgun (WGS) entry which is preliminary data.</text>
</comment>
<evidence type="ECO:0000313" key="7">
    <source>
        <dbReference type="EMBL" id="CAK9075507.1"/>
    </source>
</evidence>
<accession>A0ABP0PHK6</accession>
<dbReference type="InterPro" id="IPR004807">
    <property type="entry name" value="UvrB"/>
</dbReference>
<dbReference type="PANTHER" id="PTHR24029">
    <property type="entry name" value="UVRABC SYSTEM PROTEIN B"/>
    <property type="match status" value="1"/>
</dbReference>
<reference evidence="7 8" key="1">
    <citation type="submission" date="2024-02" db="EMBL/GenBank/DDBJ databases">
        <authorList>
            <person name="Chen Y."/>
            <person name="Shah S."/>
            <person name="Dougan E. K."/>
            <person name="Thang M."/>
            <person name="Chan C."/>
        </authorList>
    </citation>
    <scope>NUCLEOTIDE SEQUENCE [LARGE SCALE GENOMIC DNA]</scope>
</reference>
<proteinExistence type="predicted"/>
<evidence type="ECO:0000256" key="4">
    <source>
        <dbReference type="ARBA" id="ARBA00022881"/>
    </source>
</evidence>
<dbReference type="Proteomes" id="UP001642484">
    <property type="component" value="Unassembled WGS sequence"/>
</dbReference>
<dbReference type="InterPro" id="IPR001650">
    <property type="entry name" value="Helicase_C-like"/>
</dbReference>
<organism evidence="7 8">
    <name type="scientific">Durusdinium trenchii</name>
    <dbReference type="NCBI Taxonomy" id="1381693"/>
    <lineage>
        <taxon>Eukaryota</taxon>
        <taxon>Sar</taxon>
        <taxon>Alveolata</taxon>
        <taxon>Dinophyceae</taxon>
        <taxon>Suessiales</taxon>
        <taxon>Symbiodiniaceae</taxon>
        <taxon>Durusdinium</taxon>
    </lineage>
</organism>
<keyword evidence="8" id="KW-1185">Reference proteome</keyword>
<keyword evidence="4" id="KW-0267">Excision nuclease</keyword>
<dbReference type="Pfam" id="PF00270">
    <property type="entry name" value="DEAD"/>
    <property type="match status" value="1"/>
</dbReference>
<dbReference type="PROSITE" id="PS51192">
    <property type="entry name" value="HELICASE_ATP_BIND_1"/>
    <property type="match status" value="1"/>
</dbReference>
<dbReference type="SUPFAM" id="SSF52540">
    <property type="entry name" value="P-loop containing nucleoside triphosphate hydrolases"/>
    <property type="match status" value="2"/>
</dbReference>
<sequence>MAFQHWPKTGPAMALTSPEPWAIRSTIHGSPGRIYGHGAGHEPPTAARWTWRCRSSHLYSGPDHRSFLCAGILWRRRTRRTQVFQQAPAREKDMSVKEKEQPAAYIEQQLSYLRKEKPLTDAQKDTQNKIMEALKEGKIPLLDGVTGCGKTRILEHVIAELKPKAALVLAPVKELAKQHHRVFQEDFVNESWKTHLFISSTSHYYPNKPIQEDEQDGLKVKRRPNEKHKDIEEHRRATLNDVKGGKPCNTIASTAALWPVRINVNVDAETILSDEERNHIVSQLKEELPGLSGSLMRTVQVDIETLERENWCRNMFDFYQDLLPDRFNKCLIDLMNEKYGDRWLLAVDECHSMIPDLGKAHKCSVTTAEEDVKKGFCRPKKLEWLKSDQQKSLPMSWPNLRDHQLPRNVLLLSATPGAEVEDLGKNGRQVVPISLEHRPTNIPNPEIEIVMTKPNHKKIPSHSHHDFMDLIKNVTKIIEKRIERGQILISCVENWQADVLTYYFQVDNTYTCEALHGLCLGPIKEKILKMLAGKKIRILCGSKQLNEGLDLPGVATVIVCDADSAGFLRTETYNKENGKKPTSIEQIAPGTNPETFPDRKKMDRKKMEKWTLRHYINFLALPWGRLKECLPSKKGLEDNAFKNNDLIRNMQKLLLMCLFDGIAWEKAGNLLDEGKKTFRDIVHMPLSEILKTANVGPKSGQRLHRLAEDDKHKKNLLNVEKAYRIVLSDAKFTSDLRETLKSLNVTSRSSLATKVKSVVEDLKGLENTIVVEAVARLIWLAV</sequence>
<evidence type="ECO:0000313" key="8">
    <source>
        <dbReference type="Proteomes" id="UP001642484"/>
    </source>
</evidence>
<name>A0ABP0PHK6_9DINO</name>
<dbReference type="InterPro" id="IPR014001">
    <property type="entry name" value="Helicase_ATP-bd"/>
</dbReference>